<name>A0A9W9L3G1_9EURO</name>
<keyword evidence="3" id="KW-0158">Chromosome</keyword>
<dbReference type="PANTHER" id="PTHR48122">
    <property type="entry name" value="CENTROMERE PROTEIN H"/>
    <property type="match status" value="1"/>
</dbReference>
<dbReference type="GO" id="GO:0000776">
    <property type="term" value="C:kinetochore"/>
    <property type="evidence" value="ECO:0007669"/>
    <property type="project" value="UniProtKB-KW"/>
</dbReference>
<dbReference type="GO" id="GO:0051382">
    <property type="term" value="P:kinetochore assembly"/>
    <property type="evidence" value="ECO:0007669"/>
    <property type="project" value="InterPro"/>
</dbReference>
<dbReference type="InterPro" id="IPR008426">
    <property type="entry name" value="CENP-H_C"/>
</dbReference>
<sequence length="255" mass="28763">MAAKLGPAHLLPGEVTLLDYAADDSRDIAPLSDQEALALQLANQIQEQRLEKALLEQELESLSGDNAEEQLAIAEREFLDARSTYTVRRKAARIILMTDPILKAVHLKTTSPPERFVTPVHFNCSLCLMKPHRALLRLVNRRDVLALAHENLASAHDSISRQLSDFEVENLQINKENQELVRELLELTRQDDSWRERLQDATLASQLDELEAELKKRKAQWEIMKSVASAMVVGSGLNWAVDEKLQALVLDESDD</sequence>
<comment type="similarity">
    <text evidence="7">Belongs to the CENP-H/MCM16 family.</text>
</comment>
<reference evidence="10" key="2">
    <citation type="journal article" date="2023" name="IMA Fungus">
        <title>Comparative genomic study of the Penicillium genus elucidates a diverse pangenome and 15 lateral gene transfer events.</title>
        <authorList>
            <person name="Petersen C."/>
            <person name="Sorensen T."/>
            <person name="Nielsen M.R."/>
            <person name="Sondergaard T.E."/>
            <person name="Sorensen J.L."/>
            <person name="Fitzpatrick D.A."/>
            <person name="Frisvad J.C."/>
            <person name="Nielsen K.L."/>
        </authorList>
    </citation>
    <scope>NUCLEOTIDE SEQUENCE</scope>
    <source>
        <strain evidence="10">IBT 21472</strain>
    </source>
</reference>
<evidence type="ECO:0000256" key="7">
    <source>
        <dbReference type="ARBA" id="ARBA00025735"/>
    </source>
</evidence>
<comment type="caution">
    <text evidence="10">The sequence shown here is derived from an EMBL/GenBank/DDBJ whole genome shotgun (WGS) entry which is preliminary data.</text>
</comment>
<evidence type="ECO:0000259" key="9">
    <source>
        <dbReference type="Pfam" id="PF05837"/>
    </source>
</evidence>
<comment type="subcellular location">
    <subcellularLocation>
        <location evidence="2">Chromosome</location>
        <location evidence="2">Centromere</location>
        <location evidence="2">Kinetochore</location>
    </subcellularLocation>
    <subcellularLocation>
        <location evidence="1">Nucleus</location>
    </subcellularLocation>
</comment>
<evidence type="ECO:0000256" key="2">
    <source>
        <dbReference type="ARBA" id="ARBA00004629"/>
    </source>
</evidence>
<accession>A0A9W9L3G1</accession>
<protein>
    <recommendedName>
        <fullName evidence="9">Centromere protein H C-terminal domain-containing protein</fullName>
    </recommendedName>
</protein>
<feature type="coiled-coil region" evidence="8">
    <location>
        <begin position="31"/>
        <end position="72"/>
    </location>
</feature>
<evidence type="ECO:0000256" key="4">
    <source>
        <dbReference type="ARBA" id="ARBA00022838"/>
    </source>
</evidence>
<feature type="domain" description="Centromere protein H C-terminal" evidence="9">
    <location>
        <begin position="37"/>
        <end position="252"/>
    </location>
</feature>
<keyword evidence="6" id="KW-0137">Centromere</keyword>
<evidence type="ECO:0000313" key="11">
    <source>
        <dbReference type="Proteomes" id="UP001147746"/>
    </source>
</evidence>
<organism evidence="10 11">
    <name type="scientific">Penicillium atrosanguineum</name>
    <dbReference type="NCBI Taxonomy" id="1132637"/>
    <lineage>
        <taxon>Eukaryota</taxon>
        <taxon>Fungi</taxon>
        <taxon>Dikarya</taxon>
        <taxon>Ascomycota</taxon>
        <taxon>Pezizomycotina</taxon>
        <taxon>Eurotiomycetes</taxon>
        <taxon>Eurotiomycetidae</taxon>
        <taxon>Eurotiales</taxon>
        <taxon>Aspergillaceae</taxon>
        <taxon>Penicillium</taxon>
    </lineage>
</organism>
<dbReference type="InterPro" id="IPR040034">
    <property type="entry name" value="CENP-H"/>
</dbReference>
<dbReference type="PANTHER" id="PTHR48122:SF1">
    <property type="entry name" value="CENTROMERE PROTEIN H"/>
    <property type="match status" value="1"/>
</dbReference>
<feature type="coiled-coil region" evidence="8">
    <location>
        <begin position="163"/>
        <end position="220"/>
    </location>
</feature>
<dbReference type="Proteomes" id="UP001147746">
    <property type="component" value="Unassembled WGS sequence"/>
</dbReference>
<keyword evidence="11" id="KW-1185">Reference proteome</keyword>
<dbReference type="AlphaFoldDB" id="A0A9W9L3G1"/>
<gene>
    <name evidence="10" type="ORF">N7476_008944</name>
</gene>
<reference evidence="10" key="1">
    <citation type="submission" date="2022-12" db="EMBL/GenBank/DDBJ databases">
        <authorList>
            <person name="Petersen C."/>
        </authorList>
    </citation>
    <scope>NUCLEOTIDE SEQUENCE</scope>
    <source>
        <strain evidence="10">IBT 21472</strain>
    </source>
</reference>
<dbReference type="GO" id="GO:0043515">
    <property type="term" value="F:kinetochore binding"/>
    <property type="evidence" value="ECO:0007669"/>
    <property type="project" value="TreeGrafter"/>
</dbReference>
<proteinExistence type="inferred from homology"/>
<evidence type="ECO:0000256" key="5">
    <source>
        <dbReference type="ARBA" id="ARBA00023242"/>
    </source>
</evidence>
<keyword evidence="8" id="KW-0175">Coiled coil</keyword>
<evidence type="ECO:0000256" key="3">
    <source>
        <dbReference type="ARBA" id="ARBA00022454"/>
    </source>
</evidence>
<dbReference type="EMBL" id="JAPZBO010000008">
    <property type="protein sequence ID" value="KAJ5308288.1"/>
    <property type="molecule type" value="Genomic_DNA"/>
</dbReference>
<keyword evidence="4" id="KW-0995">Kinetochore</keyword>
<dbReference type="GO" id="GO:0005634">
    <property type="term" value="C:nucleus"/>
    <property type="evidence" value="ECO:0007669"/>
    <property type="project" value="UniProtKB-SubCell"/>
</dbReference>
<keyword evidence="5" id="KW-0539">Nucleus</keyword>
<dbReference type="GO" id="GO:0007052">
    <property type="term" value="P:mitotic spindle organization"/>
    <property type="evidence" value="ECO:0007669"/>
    <property type="project" value="TreeGrafter"/>
</dbReference>
<evidence type="ECO:0000313" key="10">
    <source>
        <dbReference type="EMBL" id="KAJ5308288.1"/>
    </source>
</evidence>
<dbReference type="GO" id="GO:0007059">
    <property type="term" value="P:chromosome segregation"/>
    <property type="evidence" value="ECO:0007669"/>
    <property type="project" value="TreeGrafter"/>
</dbReference>
<evidence type="ECO:0000256" key="8">
    <source>
        <dbReference type="SAM" id="Coils"/>
    </source>
</evidence>
<evidence type="ECO:0000256" key="1">
    <source>
        <dbReference type="ARBA" id="ARBA00004123"/>
    </source>
</evidence>
<evidence type="ECO:0000256" key="6">
    <source>
        <dbReference type="ARBA" id="ARBA00023328"/>
    </source>
</evidence>
<dbReference type="Pfam" id="PF05837">
    <property type="entry name" value="CENP-H"/>
    <property type="match status" value="1"/>
</dbReference>